<name>A0A9P8T1H8_9ASCO</name>
<dbReference type="OrthoDB" id="5498930at2759"/>
<gene>
    <name evidence="1" type="ORF">OGAPHI_006149</name>
</gene>
<reference evidence="1" key="1">
    <citation type="journal article" date="2021" name="Open Biol.">
        <title>Shared evolutionary footprints suggest mitochondrial oxidative damage underlies multiple complex I losses in fungi.</title>
        <authorList>
            <person name="Schikora-Tamarit M.A."/>
            <person name="Marcet-Houben M."/>
            <person name="Nosek J."/>
            <person name="Gabaldon T."/>
        </authorList>
    </citation>
    <scope>NUCLEOTIDE SEQUENCE</scope>
    <source>
        <strain evidence="1">CBS6075</strain>
    </source>
</reference>
<dbReference type="Proteomes" id="UP000769157">
    <property type="component" value="Unassembled WGS sequence"/>
</dbReference>
<organism evidence="1 2">
    <name type="scientific">Ogataea philodendri</name>
    <dbReference type="NCBI Taxonomy" id="1378263"/>
    <lineage>
        <taxon>Eukaryota</taxon>
        <taxon>Fungi</taxon>
        <taxon>Dikarya</taxon>
        <taxon>Ascomycota</taxon>
        <taxon>Saccharomycotina</taxon>
        <taxon>Pichiomycetes</taxon>
        <taxon>Pichiales</taxon>
        <taxon>Pichiaceae</taxon>
        <taxon>Ogataea</taxon>
    </lineage>
</organism>
<dbReference type="EMBL" id="JAEUBE010000414">
    <property type="protein sequence ID" value="KAH3661970.1"/>
    <property type="molecule type" value="Genomic_DNA"/>
</dbReference>
<sequence>MPVVLHSAKHLDALVRVQVPHPHCGIVRRTEQRVALWMDLYTRNPVSMAPQCVACPCLHVPDLDRVVGRARNNQLLVEIHTHNAFFVARVSGNTLTGTVVPNLDRRVQSTSDQLLVVKCQSTHTSGVSGQRADQLAGLDVPDLDGLVVRTSH</sequence>
<keyword evidence="2" id="KW-1185">Reference proteome</keyword>
<dbReference type="AlphaFoldDB" id="A0A9P8T1H8"/>
<comment type="caution">
    <text evidence="1">The sequence shown here is derived from an EMBL/GenBank/DDBJ whole genome shotgun (WGS) entry which is preliminary data.</text>
</comment>
<dbReference type="RefSeq" id="XP_046059074.1">
    <property type="nucleotide sequence ID" value="XM_046207408.1"/>
</dbReference>
<dbReference type="GeneID" id="70238113"/>
<proteinExistence type="predicted"/>
<evidence type="ECO:0000313" key="1">
    <source>
        <dbReference type="EMBL" id="KAH3661970.1"/>
    </source>
</evidence>
<evidence type="ECO:0000313" key="2">
    <source>
        <dbReference type="Proteomes" id="UP000769157"/>
    </source>
</evidence>
<protein>
    <submittedName>
        <fullName evidence="1">Uncharacterized protein</fullName>
    </submittedName>
</protein>
<accession>A0A9P8T1H8</accession>
<reference evidence="1" key="2">
    <citation type="submission" date="2021-01" db="EMBL/GenBank/DDBJ databases">
        <authorList>
            <person name="Schikora-Tamarit M.A."/>
        </authorList>
    </citation>
    <scope>NUCLEOTIDE SEQUENCE</scope>
    <source>
        <strain evidence="1">CBS6075</strain>
    </source>
</reference>